<dbReference type="EMBL" id="MT141241">
    <property type="protein sequence ID" value="QJA56843.1"/>
    <property type="molecule type" value="Genomic_DNA"/>
</dbReference>
<name>A0A6M3IHF9_9ZZZZ</name>
<evidence type="ECO:0000259" key="1">
    <source>
        <dbReference type="Pfam" id="PF13290"/>
    </source>
</evidence>
<dbReference type="Pfam" id="PF13290">
    <property type="entry name" value="CHB_HEX_C_1"/>
    <property type="match status" value="2"/>
</dbReference>
<feature type="domain" description="GH29D-like beta-sandwich" evidence="1">
    <location>
        <begin position="614"/>
        <end position="660"/>
    </location>
</feature>
<protein>
    <submittedName>
        <fullName evidence="2">Putative structural protein</fullName>
    </submittedName>
</protein>
<dbReference type="InterPro" id="IPR059177">
    <property type="entry name" value="GH29D-like_dom"/>
</dbReference>
<sequence>MRSLSAFNLTKIDNPYVDVINLIVVELSGLTLYLCDRNFGSGATECVFNGQRYQPVIISIGNATHGALSPVTYKSEAGRFSFVTDNTVPIGAASCFSKLILFYSFYFVPVTWYQIFEGATSTDDLIVRFKGAIEDYSNMTRSIIEVTCSGPELSLSANFGRVIVDLDTYPGADLSDLGKMLPTVYGSARFVPFISIDAGSKTPLVGSIAIDAVTISLTDSSNFPSSGTVQIDLEQITYTGNTNNQLTGCTRGVNGTNAAVHTSNTEVVEVQSYYYYIIGHAVKAISIVYVDSVRQTGNYDAYTGQAGNNAPGGLYDGKACIRFNTLPIMDGKIVSRPVAADIDGYQDDGSGTYTGTPAALIERPDHVFKHILIDRCGKSADDIDSVSYTASGSSYGTKSYALTVVILSEPDVRDLLYDLAFQSKSIEFWESGTHHLKYIPEDESTDKTLDSRIDLNSVSIRLANRTNIKNEMSATYNRIWSEGFDQAVVKAISADSITKYGSLKADNITYSYISAMAQALDVIGWQQGNQKDVVVVLSFSGGYHLAEIEKGDILQFTFSDGDQLDKSFLGLVSTIGLFRVLDVEYIDDKILITFEIGTDGLSSTFGAIGINYTGKTYYKPISIELTSGVIDSEIYYTTDGSEPTRGSNLYTNPIPVTGGTFPGGNLRAKLYKKEKEKPSSYGGGGPYSFKVKTPVISPSSGSYTPGATVPVLMSCETEAAVIYYTLDETEPTEGSTLYVGEIPITETTIVIARAFKSAWVSSEIIAEIYTFICAWDSVTSAATIARSGSCIVAIVDLGGGGPYVWQVSGIGFWFDPEYTLTSIETSEISIMLYADDTACGTATITVTGCALVEEIIGSVDSDFVDSIAWNDAGSDDTIARSGSAAVAITGSNSPFTWSVSGTGYTLDYATTAGLTNTLRADAAACGTATVTVTGCDGNTATGYVRCTTGVWSAYTNGCIISGTPDSKVFLSNILTLTLVRDKYEQTQKIYSCAGGACNSMDCTTKPCDLTNCLSWECADTNQKPCQDWCCAHITSTCVYGQYCMGNSQLRWREWKCA</sequence>
<proteinExistence type="predicted"/>
<reference evidence="2" key="1">
    <citation type="submission" date="2020-03" db="EMBL/GenBank/DDBJ databases">
        <title>The deep terrestrial virosphere.</title>
        <authorList>
            <person name="Holmfeldt K."/>
            <person name="Nilsson E."/>
            <person name="Simone D."/>
            <person name="Lopez-Fernandez M."/>
            <person name="Wu X."/>
            <person name="de Brujin I."/>
            <person name="Lundin D."/>
            <person name="Andersson A."/>
            <person name="Bertilsson S."/>
            <person name="Dopson M."/>
        </authorList>
    </citation>
    <scope>NUCLEOTIDE SEQUENCE</scope>
    <source>
        <strain evidence="2">MM415B01783</strain>
    </source>
</reference>
<dbReference type="AlphaFoldDB" id="A0A6M3IHF9"/>
<accession>A0A6M3IHF9</accession>
<evidence type="ECO:0000313" key="2">
    <source>
        <dbReference type="EMBL" id="QJA56843.1"/>
    </source>
</evidence>
<organism evidence="2">
    <name type="scientific">viral metagenome</name>
    <dbReference type="NCBI Taxonomy" id="1070528"/>
    <lineage>
        <taxon>unclassified sequences</taxon>
        <taxon>metagenomes</taxon>
        <taxon>organismal metagenomes</taxon>
    </lineage>
</organism>
<gene>
    <name evidence="2" type="ORF">MM415B01783_0001</name>
</gene>
<feature type="domain" description="GH29D-like beta-sandwich" evidence="1">
    <location>
        <begin position="698"/>
        <end position="764"/>
    </location>
</feature>